<dbReference type="Pfam" id="PF00561">
    <property type="entry name" value="Abhydrolase_1"/>
    <property type="match status" value="1"/>
</dbReference>
<dbReference type="InterPro" id="IPR029058">
    <property type="entry name" value="AB_hydrolase_fold"/>
</dbReference>
<dbReference type="SUPFAM" id="SSF53474">
    <property type="entry name" value="alpha/beta-Hydrolases"/>
    <property type="match status" value="1"/>
</dbReference>
<sequence>MKNSIQSHYFMTSDRVKLHYYEAGKGPTIVMLPGGGLAAEEFRYQLESLDHHYHVIAIDMCGHGKSEKVNYGYRISRFAQDLYELIKHKHLDKVNILAHSLGCSVLYNYWDLHGGTHLSKLILIDEPAVLMANPNWPDHKKEQLGAIYNEKILYHIVNSMSGPNKADFIREIIDAMTTSQASQTLKNWLAHCMSDIPGTHAASLYFNNITQDWRDVIQRINIPTLLIAGEKSVHPPQSQQWLQSQIPHAQLKIFPENQGGNHFMHVEAAEQFNQCVQQFINI</sequence>
<evidence type="ECO:0000256" key="1">
    <source>
        <dbReference type="ARBA" id="ARBA00022801"/>
    </source>
</evidence>
<keyword evidence="1" id="KW-0378">Hydrolase</keyword>
<reference evidence="3 4" key="1">
    <citation type="submission" date="2016-08" db="EMBL/GenBank/DDBJ databases">
        <title>Draft genome sequence of Candidatus Piscirickettsia litoralis, from seawater.</title>
        <authorList>
            <person name="Wan X."/>
            <person name="Lee A.J."/>
            <person name="Hou S."/>
            <person name="Donachie S.P."/>
        </authorList>
    </citation>
    <scope>NUCLEOTIDE SEQUENCE [LARGE SCALE GENOMIC DNA]</scope>
    <source>
        <strain evidence="3 4">Y2</strain>
    </source>
</reference>
<proteinExistence type="predicted"/>
<evidence type="ECO:0000313" key="4">
    <source>
        <dbReference type="Proteomes" id="UP000094329"/>
    </source>
</evidence>
<name>A0ABX3A367_9GAMM</name>
<keyword evidence="4" id="KW-1185">Reference proteome</keyword>
<dbReference type="InterPro" id="IPR000073">
    <property type="entry name" value="AB_hydrolase_1"/>
</dbReference>
<comment type="caution">
    <text evidence="3">The sequence shown here is derived from an EMBL/GenBank/DDBJ whole genome shotgun (WGS) entry which is preliminary data.</text>
</comment>
<dbReference type="EMBL" id="MDTU01000001">
    <property type="protein sequence ID" value="ODN41890.1"/>
    <property type="molecule type" value="Genomic_DNA"/>
</dbReference>
<dbReference type="Proteomes" id="UP000094329">
    <property type="component" value="Unassembled WGS sequence"/>
</dbReference>
<evidence type="ECO:0000313" key="3">
    <source>
        <dbReference type="EMBL" id="ODN41890.1"/>
    </source>
</evidence>
<accession>A0ABX3A367</accession>
<dbReference type="Gene3D" id="3.40.50.1820">
    <property type="entry name" value="alpha/beta hydrolase"/>
    <property type="match status" value="1"/>
</dbReference>
<dbReference type="InterPro" id="IPR050266">
    <property type="entry name" value="AB_hydrolase_sf"/>
</dbReference>
<gene>
    <name evidence="3" type="ORF">BGC07_01555</name>
</gene>
<dbReference type="PANTHER" id="PTHR43798">
    <property type="entry name" value="MONOACYLGLYCEROL LIPASE"/>
    <property type="match status" value="1"/>
</dbReference>
<feature type="domain" description="AB hydrolase-1" evidence="2">
    <location>
        <begin position="27"/>
        <end position="131"/>
    </location>
</feature>
<evidence type="ECO:0000259" key="2">
    <source>
        <dbReference type="Pfam" id="PF00561"/>
    </source>
</evidence>
<dbReference type="RefSeq" id="WP_069311691.1">
    <property type="nucleotide sequence ID" value="NZ_MDTU01000001.1"/>
</dbReference>
<organism evidence="3 4">
    <name type="scientific">Piscirickettsia litoralis</name>
    <dbReference type="NCBI Taxonomy" id="1891921"/>
    <lineage>
        <taxon>Bacteria</taxon>
        <taxon>Pseudomonadati</taxon>
        <taxon>Pseudomonadota</taxon>
        <taxon>Gammaproteobacteria</taxon>
        <taxon>Thiotrichales</taxon>
        <taxon>Piscirickettsiaceae</taxon>
        <taxon>Piscirickettsia</taxon>
    </lineage>
</organism>
<dbReference type="PANTHER" id="PTHR43798:SF31">
    <property type="entry name" value="AB HYDROLASE SUPERFAMILY PROTEIN YCLE"/>
    <property type="match status" value="1"/>
</dbReference>
<protein>
    <recommendedName>
        <fullName evidence="2">AB hydrolase-1 domain-containing protein</fullName>
    </recommendedName>
</protein>